<accession>A0ACB8QV20</accession>
<evidence type="ECO:0000313" key="1">
    <source>
        <dbReference type="EMBL" id="KAI0035538.1"/>
    </source>
</evidence>
<sequence>PPNEFFIVFGFISFILAFIPFYWHLRAANVGTCLFMAWAGLSCLNSSINAIIWNHNVINSAPVWCDISTRFMVGVSMGLPASCLVILARLYKISSLKSAQMTRGERHRELIMDLSVGLGLPVLHTTLEVVINANRFQIWEGYGCTAEPWPTWLTWLIFYPWPFVVTVVACIFGGLAYWHLRRRALQAQEFESSNRAINSARYQRLLSMTAVVLTFTLIVGIGALWTYAQLPLQPQITWAEVHADYDDIVVVPRALMTSTQLFGLEMQRWAAVISALVFFAFFGLADEARLHYRKAYTTLCSVTGLT</sequence>
<feature type="non-terminal residue" evidence="1">
    <location>
        <position position="306"/>
    </location>
</feature>
<dbReference type="EMBL" id="MU273483">
    <property type="protein sequence ID" value="KAI0035538.1"/>
    <property type="molecule type" value="Genomic_DNA"/>
</dbReference>
<gene>
    <name evidence="1" type="ORF">K488DRAFT_25291</name>
</gene>
<evidence type="ECO:0000313" key="2">
    <source>
        <dbReference type="Proteomes" id="UP000814128"/>
    </source>
</evidence>
<dbReference type="Proteomes" id="UP000814128">
    <property type="component" value="Unassembled WGS sequence"/>
</dbReference>
<protein>
    <submittedName>
        <fullName evidence="1">STE3-like pheromone receptor</fullName>
    </submittedName>
</protein>
<name>A0ACB8QV20_9AGAM</name>
<reference evidence="1" key="2">
    <citation type="journal article" date="2022" name="New Phytol.">
        <title>Evolutionary transition to the ectomycorrhizal habit in the genomes of a hyperdiverse lineage of mushroom-forming fungi.</title>
        <authorList>
            <person name="Looney B."/>
            <person name="Miyauchi S."/>
            <person name="Morin E."/>
            <person name="Drula E."/>
            <person name="Courty P.E."/>
            <person name="Kohler A."/>
            <person name="Kuo A."/>
            <person name="LaButti K."/>
            <person name="Pangilinan J."/>
            <person name="Lipzen A."/>
            <person name="Riley R."/>
            <person name="Andreopoulos W."/>
            <person name="He G."/>
            <person name="Johnson J."/>
            <person name="Nolan M."/>
            <person name="Tritt A."/>
            <person name="Barry K.W."/>
            <person name="Grigoriev I.V."/>
            <person name="Nagy L.G."/>
            <person name="Hibbett D."/>
            <person name="Henrissat B."/>
            <person name="Matheny P.B."/>
            <person name="Labbe J."/>
            <person name="Martin F.M."/>
        </authorList>
    </citation>
    <scope>NUCLEOTIDE SEQUENCE</scope>
    <source>
        <strain evidence="1">EC-137</strain>
    </source>
</reference>
<feature type="non-terminal residue" evidence="1">
    <location>
        <position position="1"/>
    </location>
</feature>
<organism evidence="1 2">
    <name type="scientific">Vararia minispora EC-137</name>
    <dbReference type="NCBI Taxonomy" id="1314806"/>
    <lineage>
        <taxon>Eukaryota</taxon>
        <taxon>Fungi</taxon>
        <taxon>Dikarya</taxon>
        <taxon>Basidiomycota</taxon>
        <taxon>Agaricomycotina</taxon>
        <taxon>Agaricomycetes</taxon>
        <taxon>Russulales</taxon>
        <taxon>Lachnocladiaceae</taxon>
        <taxon>Vararia</taxon>
    </lineage>
</organism>
<keyword evidence="2" id="KW-1185">Reference proteome</keyword>
<reference evidence="1" key="1">
    <citation type="submission" date="2021-02" db="EMBL/GenBank/DDBJ databases">
        <authorList>
            <consortium name="DOE Joint Genome Institute"/>
            <person name="Ahrendt S."/>
            <person name="Looney B.P."/>
            <person name="Miyauchi S."/>
            <person name="Morin E."/>
            <person name="Drula E."/>
            <person name="Courty P.E."/>
            <person name="Chicoki N."/>
            <person name="Fauchery L."/>
            <person name="Kohler A."/>
            <person name="Kuo A."/>
            <person name="Labutti K."/>
            <person name="Pangilinan J."/>
            <person name="Lipzen A."/>
            <person name="Riley R."/>
            <person name="Andreopoulos W."/>
            <person name="He G."/>
            <person name="Johnson J."/>
            <person name="Barry K.W."/>
            <person name="Grigoriev I.V."/>
            <person name="Nagy L."/>
            <person name="Hibbett D."/>
            <person name="Henrissat B."/>
            <person name="Matheny P.B."/>
            <person name="Labbe J."/>
            <person name="Martin F."/>
        </authorList>
    </citation>
    <scope>NUCLEOTIDE SEQUENCE</scope>
    <source>
        <strain evidence="1">EC-137</strain>
    </source>
</reference>
<proteinExistence type="predicted"/>
<comment type="caution">
    <text evidence="1">The sequence shown here is derived from an EMBL/GenBank/DDBJ whole genome shotgun (WGS) entry which is preliminary data.</text>
</comment>